<accession>A0A1I7YND6</accession>
<dbReference type="AlphaFoldDB" id="A0A1I7YND6"/>
<evidence type="ECO:0000256" key="2">
    <source>
        <dbReference type="SAM" id="SignalP"/>
    </source>
</evidence>
<protein>
    <submittedName>
        <fullName evidence="4">Short neuropeptide F</fullName>
    </submittedName>
</protein>
<feature type="region of interest" description="Disordered" evidence="1">
    <location>
        <begin position="123"/>
        <end position="154"/>
    </location>
</feature>
<dbReference type="WBParaSite" id="L893_g18074.t1">
    <property type="protein sequence ID" value="L893_g18074.t1"/>
    <property type="gene ID" value="L893_g18074"/>
</dbReference>
<reference evidence="4" key="1">
    <citation type="submission" date="2016-11" db="UniProtKB">
        <authorList>
            <consortium name="WormBaseParasite"/>
        </authorList>
    </citation>
    <scope>IDENTIFICATION</scope>
</reference>
<feature type="chain" id="PRO_5009312366" evidence="2">
    <location>
        <begin position="25"/>
        <end position="154"/>
    </location>
</feature>
<proteinExistence type="predicted"/>
<evidence type="ECO:0000256" key="1">
    <source>
        <dbReference type="SAM" id="MobiDB-lite"/>
    </source>
</evidence>
<dbReference type="Proteomes" id="UP000095287">
    <property type="component" value="Unplaced"/>
</dbReference>
<keyword evidence="2" id="KW-0732">Signal</keyword>
<sequence>MIARAASCLSAALVVVVLVAIADSAAISKEGLKKMDYGSATYPDAFEKRSFGDMGQFRQTYDKRLSGLPSHQLDRMAYQMSFGKRSGEIDANAFRMSFGKRQSADNEEVPQLSGSPFLMLTNNDLTGPAYQPEEAAQPPSKRMDSNNFFVGLGK</sequence>
<keyword evidence="3" id="KW-1185">Reference proteome</keyword>
<organism evidence="3 4">
    <name type="scientific">Steinernema glaseri</name>
    <dbReference type="NCBI Taxonomy" id="37863"/>
    <lineage>
        <taxon>Eukaryota</taxon>
        <taxon>Metazoa</taxon>
        <taxon>Ecdysozoa</taxon>
        <taxon>Nematoda</taxon>
        <taxon>Chromadorea</taxon>
        <taxon>Rhabditida</taxon>
        <taxon>Tylenchina</taxon>
        <taxon>Panagrolaimomorpha</taxon>
        <taxon>Strongyloidoidea</taxon>
        <taxon>Steinernematidae</taxon>
        <taxon>Steinernema</taxon>
    </lineage>
</organism>
<feature type="compositionally biased region" description="Low complexity" evidence="1">
    <location>
        <begin position="128"/>
        <end position="139"/>
    </location>
</feature>
<evidence type="ECO:0000313" key="3">
    <source>
        <dbReference type="Proteomes" id="UP000095287"/>
    </source>
</evidence>
<feature type="signal peptide" evidence="2">
    <location>
        <begin position="1"/>
        <end position="24"/>
    </location>
</feature>
<evidence type="ECO:0000313" key="4">
    <source>
        <dbReference type="WBParaSite" id="L893_g18074.t1"/>
    </source>
</evidence>
<name>A0A1I7YND6_9BILA</name>